<name>A0A0R3TTS1_RODNA</name>
<reference evidence="5" key="1">
    <citation type="submission" date="2017-02" db="UniProtKB">
        <authorList>
            <consortium name="WormBaseParasite"/>
        </authorList>
    </citation>
    <scope>IDENTIFICATION</scope>
</reference>
<evidence type="ECO:0000313" key="3">
    <source>
        <dbReference type="EMBL" id="VDO09583.1"/>
    </source>
</evidence>
<dbReference type="Proteomes" id="UP000278807">
    <property type="component" value="Unassembled WGS sequence"/>
</dbReference>
<evidence type="ECO:0000313" key="4">
    <source>
        <dbReference type="Proteomes" id="UP000278807"/>
    </source>
</evidence>
<dbReference type="EMBL" id="UZAE01013381">
    <property type="protein sequence ID" value="VDO09583.1"/>
    <property type="molecule type" value="Genomic_DNA"/>
</dbReference>
<dbReference type="OrthoDB" id="6253577at2759"/>
<evidence type="ECO:0000259" key="2">
    <source>
        <dbReference type="Pfam" id="PF19005"/>
    </source>
</evidence>
<dbReference type="WBParaSite" id="HNAJ_0001112601-mRNA-1">
    <property type="protein sequence ID" value="HNAJ_0001112601-mRNA-1"/>
    <property type="gene ID" value="HNAJ_0001112601"/>
</dbReference>
<feature type="region of interest" description="Disordered" evidence="1">
    <location>
        <begin position="121"/>
        <end position="188"/>
    </location>
</feature>
<accession>A0A0R3TTS1</accession>
<reference evidence="3 4" key="2">
    <citation type="submission" date="2018-11" db="EMBL/GenBank/DDBJ databases">
        <authorList>
            <consortium name="Pathogen Informatics"/>
        </authorList>
    </citation>
    <scope>NUCLEOTIDE SEQUENCE [LARGE SCALE GENOMIC DNA]</scope>
</reference>
<sequence>METKAEFATDLLYFTRKKCKSNSLEKSINECFEIAVRAKPKVTPLLLYEDRIKIKDQKKDIQLSNVKSVSEFKEPMILVLCSDHKRGKKCLLSTLKFKGINGYVNVLWKIKNIVRAEESRRKFGAQSDVTSRTDSRQMKQNQQEGGIAMTDHFPLPGEKFSMPREDGKSQKLSKSAADAIQERTRRPNFRSAPLIEQNALNQPVSPSQINEDSDYYSSFNSAEDYCGIFNERQYESDQAERRRGIGNEKTLRDSRGNTVLILRPCSILFQGNRY</sequence>
<dbReference type="AlphaFoldDB" id="A0A0R3TTS1"/>
<gene>
    <name evidence="3" type="ORF">HNAJ_LOCUS11116</name>
</gene>
<dbReference type="InterPro" id="IPR043792">
    <property type="entry name" value="DUF5734"/>
</dbReference>
<protein>
    <submittedName>
        <fullName evidence="5">DUF5734 domain-containing protein</fullName>
    </submittedName>
</protein>
<evidence type="ECO:0000313" key="5">
    <source>
        <dbReference type="WBParaSite" id="HNAJ_0001112601-mRNA-1"/>
    </source>
</evidence>
<evidence type="ECO:0000256" key="1">
    <source>
        <dbReference type="SAM" id="MobiDB-lite"/>
    </source>
</evidence>
<proteinExistence type="predicted"/>
<dbReference type="Pfam" id="PF19005">
    <property type="entry name" value="DUF5734"/>
    <property type="match status" value="1"/>
</dbReference>
<keyword evidence="4" id="KW-1185">Reference proteome</keyword>
<organism evidence="5">
    <name type="scientific">Rodentolepis nana</name>
    <name type="common">Dwarf tapeworm</name>
    <name type="synonym">Hymenolepis nana</name>
    <dbReference type="NCBI Taxonomy" id="102285"/>
    <lineage>
        <taxon>Eukaryota</taxon>
        <taxon>Metazoa</taxon>
        <taxon>Spiralia</taxon>
        <taxon>Lophotrochozoa</taxon>
        <taxon>Platyhelminthes</taxon>
        <taxon>Cestoda</taxon>
        <taxon>Eucestoda</taxon>
        <taxon>Cyclophyllidea</taxon>
        <taxon>Hymenolepididae</taxon>
        <taxon>Rodentolepis</taxon>
    </lineage>
</organism>
<feature type="domain" description="DUF5734" evidence="2">
    <location>
        <begin position="29"/>
        <end position="111"/>
    </location>
</feature>